<evidence type="ECO:0000313" key="8">
    <source>
        <dbReference type="EMBL" id="TCO49433.1"/>
    </source>
</evidence>
<keyword evidence="2" id="KW-0805">Transcription regulation</keyword>
<dbReference type="InterPro" id="IPR058245">
    <property type="entry name" value="NreC/VraR/RcsB-like_REC"/>
</dbReference>
<protein>
    <submittedName>
        <fullName evidence="8">DNA-binding NarL/FixJ family response regulator</fullName>
    </submittedName>
</protein>
<evidence type="ECO:0000256" key="5">
    <source>
        <dbReference type="PROSITE-ProRule" id="PRU00169"/>
    </source>
</evidence>
<dbReference type="RefSeq" id="WP_132147300.1">
    <property type="nucleotide sequence ID" value="NZ_SLWR01000003.1"/>
</dbReference>
<keyword evidence="1 5" id="KW-0597">Phosphoprotein</keyword>
<proteinExistence type="predicted"/>
<dbReference type="PANTHER" id="PTHR43214:SF24">
    <property type="entry name" value="TRANSCRIPTIONAL REGULATORY PROTEIN NARL-RELATED"/>
    <property type="match status" value="1"/>
</dbReference>
<accession>A0A4R2IV39</accession>
<name>A0A4R2IV39_9ACTN</name>
<evidence type="ECO:0000259" key="6">
    <source>
        <dbReference type="PROSITE" id="PS50043"/>
    </source>
</evidence>
<dbReference type="PANTHER" id="PTHR43214">
    <property type="entry name" value="TWO-COMPONENT RESPONSE REGULATOR"/>
    <property type="match status" value="1"/>
</dbReference>
<comment type="caution">
    <text evidence="8">The sequence shown here is derived from an EMBL/GenBank/DDBJ whole genome shotgun (WGS) entry which is preliminary data.</text>
</comment>
<dbReference type="Pfam" id="PF00072">
    <property type="entry name" value="Response_reg"/>
    <property type="match status" value="1"/>
</dbReference>
<dbReference type="PROSITE" id="PS00622">
    <property type="entry name" value="HTH_LUXR_1"/>
    <property type="match status" value="1"/>
</dbReference>
<dbReference type="InterPro" id="IPR001789">
    <property type="entry name" value="Sig_transdc_resp-reg_receiver"/>
</dbReference>
<dbReference type="InterPro" id="IPR016032">
    <property type="entry name" value="Sig_transdc_resp-reg_C-effctor"/>
</dbReference>
<dbReference type="EMBL" id="SLWR01000003">
    <property type="protein sequence ID" value="TCO49433.1"/>
    <property type="molecule type" value="Genomic_DNA"/>
</dbReference>
<feature type="domain" description="HTH luxR-type" evidence="6">
    <location>
        <begin position="148"/>
        <end position="213"/>
    </location>
</feature>
<dbReference type="Gene3D" id="3.40.50.2300">
    <property type="match status" value="1"/>
</dbReference>
<evidence type="ECO:0000259" key="7">
    <source>
        <dbReference type="PROSITE" id="PS50110"/>
    </source>
</evidence>
<keyword evidence="3 8" id="KW-0238">DNA-binding</keyword>
<gene>
    <name evidence="8" type="ORF">EV646_103412</name>
</gene>
<dbReference type="PRINTS" id="PR00038">
    <property type="entry name" value="HTHLUXR"/>
</dbReference>
<keyword evidence="4" id="KW-0804">Transcription</keyword>
<dbReference type="GO" id="GO:0000160">
    <property type="term" value="P:phosphorelay signal transduction system"/>
    <property type="evidence" value="ECO:0007669"/>
    <property type="project" value="InterPro"/>
</dbReference>
<dbReference type="SUPFAM" id="SSF46894">
    <property type="entry name" value="C-terminal effector domain of the bipartite response regulators"/>
    <property type="match status" value="1"/>
</dbReference>
<dbReference type="CDD" id="cd17535">
    <property type="entry name" value="REC_NarL-like"/>
    <property type="match status" value="1"/>
</dbReference>
<dbReference type="SUPFAM" id="SSF52172">
    <property type="entry name" value="CheY-like"/>
    <property type="match status" value="1"/>
</dbReference>
<dbReference type="InterPro" id="IPR011006">
    <property type="entry name" value="CheY-like_superfamily"/>
</dbReference>
<dbReference type="InterPro" id="IPR039420">
    <property type="entry name" value="WalR-like"/>
</dbReference>
<evidence type="ECO:0000256" key="4">
    <source>
        <dbReference type="ARBA" id="ARBA00023163"/>
    </source>
</evidence>
<feature type="modified residue" description="4-aspartylphosphate" evidence="5">
    <location>
        <position position="56"/>
    </location>
</feature>
<dbReference type="CDD" id="cd06170">
    <property type="entry name" value="LuxR_C_like"/>
    <property type="match status" value="1"/>
</dbReference>
<sequence>MNSIRILVADDQPVVRSGLRMILEGHQDLALVAEAGDGRAAVRLAQEHAPDVVLMDIRMPGLDGIAATRALAESGSDSRVLVLTTYDPDEYVYEALAAGASGFLLKTDSPQRLLEGIRAVYAGESLFTPTVTRRLVERYVETPPPRDPREAVPLLTQREIDVLLAVAEGLSNAEIAGRLYIGEGTVKTHVARILAKHRLRDRVQAVVLAYETGLVRPRGEPPG</sequence>
<organism evidence="8 9">
    <name type="scientific">Kribbella antiqua</name>
    <dbReference type="NCBI Taxonomy" id="2512217"/>
    <lineage>
        <taxon>Bacteria</taxon>
        <taxon>Bacillati</taxon>
        <taxon>Actinomycetota</taxon>
        <taxon>Actinomycetes</taxon>
        <taxon>Propionibacteriales</taxon>
        <taxon>Kribbellaceae</taxon>
        <taxon>Kribbella</taxon>
    </lineage>
</organism>
<dbReference type="SMART" id="SM00421">
    <property type="entry name" value="HTH_LUXR"/>
    <property type="match status" value="1"/>
</dbReference>
<dbReference type="Pfam" id="PF00196">
    <property type="entry name" value="GerE"/>
    <property type="match status" value="1"/>
</dbReference>
<evidence type="ECO:0000256" key="1">
    <source>
        <dbReference type="ARBA" id="ARBA00022553"/>
    </source>
</evidence>
<dbReference type="PROSITE" id="PS50110">
    <property type="entry name" value="RESPONSE_REGULATORY"/>
    <property type="match status" value="1"/>
</dbReference>
<dbReference type="Proteomes" id="UP000295573">
    <property type="component" value="Unassembled WGS sequence"/>
</dbReference>
<keyword evidence="9" id="KW-1185">Reference proteome</keyword>
<evidence type="ECO:0000256" key="3">
    <source>
        <dbReference type="ARBA" id="ARBA00023125"/>
    </source>
</evidence>
<dbReference type="InterPro" id="IPR000792">
    <property type="entry name" value="Tscrpt_reg_LuxR_C"/>
</dbReference>
<feature type="domain" description="Response regulatory" evidence="7">
    <location>
        <begin position="5"/>
        <end position="121"/>
    </location>
</feature>
<evidence type="ECO:0000313" key="9">
    <source>
        <dbReference type="Proteomes" id="UP000295573"/>
    </source>
</evidence>
<dbReference type="GO" id="GO:0006355">
    <property type="term" value="P:regulation of DNA-templated transcription"/>
    <property type="evidence" value="ECO:0007669"/>
    <property type="project" value="InterPro"/>
</dbReference>
<dbReference type="GO" id="GO:0003677">
    <property type="term" value="F:DNA binding"/>
    <property type="evidence" value="ECO:0007669"/>
    <property type="project" value="UniProtKB-KW"/>
</dbReference>
<evidence type="ECO:0000256" key="2">
    <source>
        <dbReference type="ARBA" id="ARBA00023015"/>
    </source>
</evidence>
<dbReference type="PROSITE" id="PS50043">
    <property type="entry name" value="HTH_LUXR_2"/>
    <property type="match status" value="1"/>
</dbReference>
<reference evidence="8 9" key="1">
    <citation type="journal article" date="2015" name="Stand. Genomic Sci.">
        <title>Genomic Encyclopedia of Bacterial and Archaeal Type Strains, Phase III: the genomes of soil and plant-associated and newly described type strains.</title>
        <authorList>
            <person name="Whitman W.B."/>
            <person name="Woyke T."/>
            <person name="Klenk H.P."/>
            <person name="Zhou Y."/>
            <person name="Lilburn T.G."/>
            <person name="Beck B.J."/>
            <person name="De Vos P."/>
            <person name="Vandamme P."/>
            <person name="Eisen J.A."/>
            <person name="Garrity G."/>
            <person name="Hugenholtz P."/>
            <person name="Kyrpides N.C."/>
        </authorList>
    </citation>
    <scope>NUCLEOTIDE SEQUENCE [LARGE SCALE GENOMIC DNA]</scope>
    <source>
        <strain evidence="8 9">VKM Ac-2541</strain>
    </source>
</reference>
<dbReference type="AlphaFoldDB" id="A0A4R2IV39"/>
<dbReference type="SMART" id="SM00448">
    <property type="entry name" value="REC"/>
    <property type="match status" value="1"/>
</dbReference>
<dbReference type="OrthoDB" id="9808843at2"/>